<dbReference type="InterPro" id="IPR027291">
    <property type="entry name" value="Glyco_hydro_38_N_sf"/>
</dbReference>
<dbReference type="SUPFAM" id="SSF74650">
    <property type="entry name" value="Galactose mutarotase-like"/>
    <property type="match status" value="1"/>
</dbReference>
<dbReference type="InterPro" id="IPR011682">
    <property type="entry name" value="Glyco_hydro_38_C"/>
</dbReference>
<dbReference type="Gene3D" id="3.20.110.10">
    <property type="entry name" value="Glycoside hydrolase 38, N terminal domain"/>
    <property type="match status" value="1"/>
</dbReference>
<dbReference type="GO" id="GO:0006013">
    <property type="term" value="P:mannose metabolic process"/>
    <property type="evidence" value="ECO:0007669"/>
    <property type="project" value="InterPro"/>
</dbReference>
<evidence type="ECO:0000259" key="5">
    <source>
        <dbReference type="SMART" id="SM00872"/>
    </source>
</evidence>
<dbReference type="SMART" id="SM00872">
    <property type="entry name" value="Alpha-mann_mid"/>
    <property type="match status" value="1"/>
</dbReference>
<protein>
    <submittedName>
        <fullName evidence="6">Alpha-mannosidase</fullName>
    </submittedName>
</protein>
<dbReference type="SUPFAM" id="SSF88713">
    <property type="entry name" value="Glycoside hydrolase/deacetylase"/>
    <property type="match status" value="1"/>
</dbReference>
<proteinExistence type="inferred from homology"/>
<dbReference type="Pfam" id="PF07748">
    <property type="entry name" value="Glyco_hydro_38C"/>
    <property type="match status" value="1"/>
</dbReference>
<dbReference type="EMBL" id="MEHD01000021">
    <property type="protein sequence ID" value="ODR57619.1"/>
    <property type="molecule type" value="Genomic_DNA"/>
</dbReference>
<dbReference type="Pfam" id="PF09261">
    <property type="entry name" value="Alpha-mann_mid"/>
    <property type="match status" value="1"/>
</dbReference>
<evidence type="ECO:0000256" key="3">
    <source>
        <dbReference type="ARBA" id="ARBA00022801"/>
    </source>
</evidence>
<evidence type="ECO:0000256" key="1">
    <source>
        <dbReference type="ARBA" id="ARBA00009792"/>
    </source>
</evidence>
<dbReference type="RefSeq" id="WP_069409771.1">
    <property type="nucleotide sequence ID" value="NZ_DAWDRA010000058.1"/>
</dbReference>
<dbReference type="InterPro" id="IPR015341">
    <property type="entry name" value="Glyco_hydro_38_cen"/>
</dbReference>
<keyword evidence="2" id="KW-0479">Metal-binding</keyword>
<dbReference type="AlphaFoldDB" id="A0A1E3UC19"/>
<dbReference type="InterPro" id="IPR011013">
    <property type="entry name" value="Gal_mutarotase_sf_dom"/>
</dbReference>
<reference evidence="6 8" key="2">
    <citation type="submission" date="2016-08" db="EMBL/GenBank/DDBJ databases">
        <authorList>
            <person name="Seilhamer J.J."/>
        </authorList>
    </citation>
    <scope>NUCLEOTIDE SEQUENCE [LARGE SCALE GENOMIC DNA]</scope>
    <source>
        <strain evidence="6 8">NML150140-1</strain>
    </source>
</reference>
<evidence type="ECO:0000313" key="7">
    <source>
        <dbReference type="EMBL" id="ODR57619.1"/>
    </source>
</evidence>
<dbReference type="Gene3D" id="2.70.98.30">
    <property type="entry name" value="Golgi alpha-mannosidase II, domain 4"/>
    <property type="match status" value="1"/>
</dbReference>
<dbReference type="OrthoDB" id="9772207at2"/>
<dbReference type="GO" id="GO:0004559">
    <property type="term" value="F:alpha-mannosidase activity"/>
    <property type="evidence" value="ECO:0007669"/>
    <property type="project" value="InterPro"/>
</dbReference>
<dbReference type="GO" id="GO:0046872">
    <property type="term" value="F:metal ion binding"/>
    <property type="evidence" value="ECO:0007669"/>
    <property type="project" value="UniProtKB-KW"/>
</dbReference>
<dbReference type="InterPro" id="IPR011330">
    <property type="entry name" value="Glyco_hydro/deAcase_b/a-brl"/>
</dbReference>
<evidence type="ECO:0000313" key="9">
    <source>
        <dbReference type="Proteomes" id="UP000094869"/>
    </source>
</evidence>
<feature type="domain" description="Glycoside hydrolase family 38 central" evidence="5">
    <location>
        <begin position="273"/>
        <end position="380"/>
    </location>
</feature>
<dbReference type="InterPro" id="IPR028995">
    <property type="entry name" value="Glyco_hydro_57/38_cen_sf"/>
</dbReference>
<keyword evidence="4" id="KW-0326">Glycosidase</keyword>
<dbReference type="InterPro" id="IPR000602">
    <property type="entry name" value="Glyco_hydro_38_N"/>
</dbReference>
<sequence length="864" mass="97302">MEKKELYMIGNSHIDPVWFWNWEEGMQEVKATYASALERMKEFEDFKFTSTSTLFFEWIEGILPEMFEEIKQRVAEGRWEITGGWFLEPDCILPCGEAFVRQGLYAQRYLKSRFGRLCTIGSNVDSFGHNHVLPQILKKSGMDAYVFMRPRLDTPVFVWEGADGSQVNAISLPAEYTTWFHEPTVKNIETTLERTKGYEKMPCCYGVGNHGGGPTIENINSILSLQKASGTPGAPFAAYGDVSLRFSSYTEFLEDLDKSRLSVIKGPFEKVNEGCYSIDSYFKSLNRLAERRLIEADCLMSMAACAATAACTSTAACAATAACAPTPAGTSGEESPAGPEWMKQTEEMENLWKTLLFNEFHDTMGGTTIKQAREEAIMQMSGVCAGAGKIKALAIQKIVNGLSTLGEGFPLVLFNTDSQPYDDYVETELEWFCQAPLKLLDADGKEIPYQRIHTDAKVRHTTLGGRRRFVFRAHIPAFGFAVYRTVKAEPALCCNNQMEIDNPAANVLENDFIRAEFDTQTGALVSLVEKSFPENEGTEGYDALKGACSIRVYRDERDAWGGLQGRRYEDRNETFRLISMEKVESGKIREVIRVRTAFEGTTLEQLYSLGAQEKELCVENRLVFNHTWTLLKAAFPTGKACSHTEAETAYGTLERTIIEDISEFYMQRFLDVSDEDGRGLAIANDGKYAFNMEDGRTQITLCRSAIYAQGNSPEWYNEKESYQYTDIGPQTFHLILKPHGKKLPRSEAYRIAKKANGAYEYLADSAHPGREQIMQKSFAGVRGTDDRAACDVSNVRIMLVKKCEDDNSFIIRLLETEGKDTAFMLEFNGRKYPIQIGHEEILTLKIEENAQQPVTEVNLLEWNP</sequence>
<reference evidence="7 9" key="1">
    <citation type="submission" date="2016-08" db="EMBL/GenBank/DDBJ databases">
        <title>Characterization of Isolates of Eisenbergiella tayi Derived from Blood Cultures, Using Whole Genome Sequencing.</title>
        <authorList>
            <person name="Bernier A.-M."/>
            <person name="Burdz T."/>
            <person name="Wiebe D."/>
            <person name="Bernard K."/>
        </authorList>
    </citation>
    <scope>NUCLEOTIDE SEQUENCE [LARGE SCALE GENOMIC DNA]</scope>
    <source>
        <strain evidence="7 9">NML120146</strain>
    </source>
</reference>
<comment type="caution">
    <text evidence="6">The sequence shown here is derived from an EMBL/GenBank/DDBJ whole genome shotgun (WGS) entry which is preliminary data.</text>
</comment>
<dbReference type="PANTHER" id="PTHR46017">
    <property type="entry name" value="ALPHA-MANNOSIDASE 2C1"/>
    <property type="match status" value="1"/>
</dbReference>
<dbReference type="Proteomes" id="UP000094869">
    <property type="component" value="Unassembled WGS sequence"/>
</dbReference>
<evidence type="ECO:0000313" key="8">
    <source>
        <dbReference type="Proteomes" id="UP000094271"/>
    </source>
</evidence>
<dbReference type="Pfam" id="PF17677">
    <property type="entry name" value="Glyco_hydro38C2"/>
    <property type="match status" value="1"/>
</dbReference>
<organism evidence="6 8">
    <name type="scientific">Eisenbergiella tayi</name>
    <dbReference type="NCBI Taxonomy" id="1432052"/>
    <lineage>
        <taxon>Bacteria</taxon>
        <taxon>Bacillati</taxon>
        <taxon>Bacillota</taxon>
        <taxon>Clostridia</taxon>
        <taxon>Lachnospirales</taxon>
        <taxon>Lachnospiraceae</taxon>
        <taxon>Eisenbergiella</taxon>
    </lineage>
</organism>
<dbReference type="GO" id="GO:0009313">
    <property type="term" value="P:oligosaccharide catabolic process"/>
    <property type="evidence" value="ECO:0007669"/>
    <property type="project" value="TreeGrafter"/>
</dbReference>
<keyword evidence="9" id="KW-1185">Reference proteome</keyword>
<evidence type="ECO:0000256" key="4">
    <source>
        <dbReference type="ARBA" id="ARBA00023295"/>
    </source>
</evidence>
<dbReference type="Pfam" id="PF01074">
    <property type="entry name" value="Glyco_hydro_38N"/>
    <property type="match status" value="1"/>
</dbReference>
<dbReference type="CDD" id="cd10789">
    <property type="entry name" value="GH38N_AMII_ER_cytosolic"/>
    <property type="match status" value="1"/>
</dbReference>
<accession>A0A1E3UC19</accession>
<dbReference type="PANTHER" id="PTHR46017:SF1">
    <property type="entry name" value="ALPHA-MANNOSIDASE 2C1"/>
    <property type="match status" value="1"/>
</dbReference>
<dbReference type="InterPro" id="IPR041147">
    <property type="entry name" value="GH38_C"/>
</dbReference>
<dbReference type="Gene3D" id="1.20.1270.50">
    <property type="entry name" value="Glycoside hydrolase family 38, central domain"/>
    <property type="match status" value="1"/>
</dbReference>
<dbReference type="Proteomes" id="UP000094271">
    <property type="component" value="Unassembled WGS sequence"/>
</dbReference>
<dbReference type="InterPro" id="IPR037094">
    <property type="entry name" value="Glyco_hydro_38_cen_sf"/>
</dbReference>
<dbReference type="GO" id="GO:0030246">
    <property type="term" value="F:carbohydrate binding"/>
    <property type="evidence" value="ECO:0007669"/>
    <property type="project" value="InterPro"/>
</dbReference>
<evidence type="ECO:0000313" key="6">
    <source>
        <dbReference type="EMBL" id="ODR46875.1"/>
    </source>
</evidence>
<name>A0A1E3UC19_9FIRM</name>
<dbReference type="SUPFAM" id="SSF88688">
    <property type="entry name" value="Families 57/38 glycoside transferase middle domain"/>
    <property type="match status" value="1"/>
</dbReference>
<dbReference type="EMBL" id="MEHA01000022">
    <property type="protein sequence ID" value="ODR46875.1"/>
    <property type="molecule type" value="Genomic_DNA"/>
</dbReference>
<gene>
    <name evidence="6" type="ORF">BEI59_24355</name>
    <name evidence="7" type="ORF">BEI63_10960</name>
</gene>
<keyword evidence="3" id="KW-0378">Hydrolase</keyword>
<evidence type="ECO:0000256" key="2">
    <source>
        <dbReference type="ARBA" id="ARBA00022723"/>
    </source>
</evidence>
<comment type="similarity">
    <text evidence="1">Belongs to the glycosyl hydrolase 38 family.</text>
</comment>